<evidence type="ECO:0000313" key="3">
    <source>
        <dbReference type="Proteomes" id="UP000829494"/>
    </source>
</evidence>
<dbReference type="EMBL" id="CP094298">
    <property type="protein sequence ID" value="UNZ00767.1"/>
    <property type="molecule type" value="Genomic_DNA"/>
</dbReference>
<keyword evidence="3" id="KW-1185">Reference proteome</keyword>
<dbReference type="Proteomes" id="UP000829494">
    <property type="component" value="Chromosome"/>
</dbReference>
<organism evidence="2 3">
    <name type="scientific">Streptomyces rimosus subsp. rimosus</name>
    <dbReference type="NCBI Taxonomy" id="132474"/>
    <lineage>
        <taxon>Bacteria</taxon>
        <taxon>Bacillati</taxon>
        <taxon>Actinomycetota</taxon>
        <taxon>Actinomycetes</taxon>
        <taxon>Kitasatosporales</taxon>
        <taxon>Streptomycetaceae</taxon>
        <taxon>Streptomyces</taxon>
    </lineage>
</organism>
<keyword evidence="1" id="KW-0472">Membrane</keyword>
<evidence type="ECO:0000313" key="2">
    <source>
        <dbReference type="EMBL" id="UNZ00767.1"/>
    </source>
</evidence>
<protein>
    <recommendedName>
        <fullName evidence="4">Integral membrane protein</fullName>
    </recommendedName>
</protein>
<evidence type="ECO:0000256" key="1">
    <source>
        <dbReference type="SAM" id="Phobius"/>
    </source>
</evidence>
<proteinExistence type="predicted"/>
<keyword evidence="1" id="KW-0812">Transmembrane</keyword>
<evidence type="ECO:0008006" key="4">
    <source>
        <dbReference type="Google" id="ProtNLM"/>
    </source>
</evidence>
<accession>A0ABY3YSP1</accession>
<name>A0ABY3YSP1_STRRM</name>
<feature type="transmembrane region" description="Helical" evidence="1">
    <location>
        <begin position="251"/>
        <end position="270"/>
    </location>
</feature>
<feature type="transmembrane region" description="Helical" evidence="1">
    <location>
        <begin position="96"/>
        <end position="116"/>
    </location>
</feature>
<gene>
    <name evidence="2" type="ORF">SRIMR7_01280</name>
</gene>
<keyword evidence="1" id="KW-1133">Transmembrane helix</keyword>
<dbReference type="RefSeq" id="WP_003984170.1">
    <property type="nucleotide sequence ID" value="NZ_CP043497.1"/>
</dbReference>
<sequence>MIGLPAALFWAYGIGSTFALAAARQLQFLERRAADRTGLPRLLAPRLISRAANPYLCLTLLYAAVLLAPTGLFLMWQNPSWSTMHIADGHRGVWAGLPLLYAGGVVTATLLGFLLAQALCLVGAGYWAYLNCVAGHFLLFGTLVHGWDGQGYRRFLSTDGAALRAWSEDSVINCVLRFLTSGTFLTLLVLGAAVIGTLLLTEIGWLAEGWLLPGGAQDLKVPRFLAVAIAGAGLYGLPLLGALLASTLVRFLGYPVGLAVFAAIAGGLLLPRRSPVRWLYGLVGLPKGHWRATADLLPENRATAARS</sequence>
<feature type="transmembrane region" description="Helical" evidence="1">
    <location>
        <begin position="224"/>
        <end position="245"/>
    </location>
</feature>
<dbReference type="GeneID" id="66860152"/>
<feature type="transmembrane region" description="Helical" evidence="1">
    <location>
        <begin position="185"/>
        <end position="212"/>
    </location>
</feature>
<feature type="transmembrane region" description="Helical" evidence="1">
    <location>
        <begin position="6"/>
        <end position="23"/>
    </location>
</feature>
<feature type="transmembrane region" description="Helical" evidence="1">
    <location>
        <begin position="128"/>
        <end position="147"/>
    </location>
</feature>
<reference evidence="2 3" key="1">
    <citation type="submission" date="2022-03" db="EMBL/GenBank/DDBJ databases">
        <title>Complete genome of Streptomyces rimosus ssp. rimosus R7 (=ATCC 10970).</title>
        <authorList>
            <person name="Beganovic S."/>
            <person name="Ruckert C."/>
            <person name="Busche T."/>
            <person name="Kalinowski J."/>
            <person name="Wittmann C."/>
        </authorList>
    </citation>
    <scope>NUCLEOTIDE SEQUENCE [LARGE SCALE GENOMIC DNA]</scope>
    <source>
        <strain evidence="2 3">R7</strain>
    </source>
</reference>
<feature type="transmembrane region" description="Helical" evidence="1">
    <location>
        <begin position="55"/>
        <end position="76"/>
    </location>
</feature>